<evidence type="ECO:0000256" key="1">
    <source>
        <dbReference type="SAM" id="MobiDB-lite"/>
    </source>
</evidence>
<dbReference type="EMBL" id="BOOQ01000022">
    <property type="protein sequence ID" value="GII46951.1"/>
    <property type="molecule type" value="Genomic_DNA"/>
</dbReference>
<keyword evidence="3" id="KW-1185">Reference proteome</keyword>
<sequence>MNRRLLLVITGWLTVGLIATGAGLTLTTLLGESITELGSRPLSADEVQRALETSDATPTATPQAASPSPPSPTASVPSPSASPRRAGTARVMTLSGGVVVARCSAGVATLESLTPAPGYQVDDAERGPGDRVRVKFESEERHGSKSEIEVRCSGDRPVETVKDH</sequence>
<dbReference type="AlphaFoldDB" id="A0A8J3UP97"/>
<evidence type="ECO:0000313" key="3">
    <source>
        <dbReference type="Proteomes" id="UP000644610"/>
    </source>
</evidence>
<protein>
    <recommendedName>
        <fullName evidence="4">Septum formation initiator</fullName>
    </recommendedName>
</protein>
<gene>
    <name evidence="2" type="ORF">Psi02_33750</name>
</gene>
<name>A0A8J3UP97_9ACTN</name>
<evidence type="ECO:0000313" key="2">
    <source>
        <dbReference type="EMBL" id="GII46951.1"/>
    </source>
</evidence>
<feature type="region of interest" description="Disordered" evidence="1">
    <location>
        <begin position="40"/>
        <end position="89"/>
    </location>
</feature>
<organism evidence="2 3">
    <name type="scientific">Planotetraspora silvatica</name>
    <dbReference type="NCBI Taxonomy" id="234614"/>
    <lineage>
        <taxon>Bacteria</taxon>
        <taxon>Bacillati</taxon>
        <taxon>Actinomycetota</taxon>
        <taxon>Actinomycetes</taxon>
        <taxon>Streptosporangiales</taxon>
        <taxon>Streptosporangiaceae</taxon>
        <taxon>Planotetraspora</taxon>
    </lineage>
</organism>
<evidence type="ECO:0008006" key="4">
    <source>
        <dbReference type="Google" id="ProtNLM"/>
    </source>
</evidence>
<feature type="region of interest" description="Disordered" evidence="1">
    <location>
        <begin position="135"/>
        <end position="164"/>
    </location>
</feature>
<proteinExistence type="predicted"/>
<feature type="compositionally biased region" description="Low complexity" evidence="1">
    <location>
        <begin position="73"/>
        <end position="89"/>
    </location>
</feature>
<dbReference type="Proteomes" id="UP000644610">
    <property type="component" value="Unassembled WGS sequence"/>
</dbReference>
<dbReference type="RefSeq" id="WP_203975098.1">
    <property type="nucleotide sequence ID" value="NZ_BAAAKY010000014.1"/>
</dbReference>
<comment type="caution">
    <text evidence="2">The sequence shown here is derived from an EMBL/GenBank/DDBJ whole genome shotgun (WGS) entry which is preliminary data.</text>
</comment>
<feature type="compositionally biased region" description="Low complexity" evidence="1">
    <location>
        <begin position="53"/>
        <end position="66"/>
    </location>
</feature>
<accession>A0A8J3UP97</accession>
<reference evidence="2" key="1">
    <citation type="submission" date="2021-01" db="EMBL/GenBank/DDBJ databases">
        <title>Whole genome shotgun sequence of Planotetraspora silvatica NBRC 100141.</title>
        <authorList>
            <person name="Komaki H."/>
            <person name="Tamura T."/>
        </authorList>
    </citation>
    <scope>NUCLEOTIDE SEQUENCE</scope>
    <source>
        <strain evidence="2">NBRC 100141</strain>
    </source>
</reference>